<dbReference type="PANTHER" id="PTHR40626:SF11">
    <property type="entry name" value="ZINC FINGER PROTEIN YPR022C"/>
    <property type="match status" value="1"/>
</dbReference>
<dbReference type="GO" id="GO:0005634">
    <property type="term" value="C:nucleus"/>
    <property type="evidence" value="ECO:0007669"/>
    <property type="project" value="UniProtKB-SubCell"/>
</dbReference>
<keyword evidence="6" id="KW-0539">Nucleus</keyword>
<dbReference type="GO" id="GO:0000785">
    <property type="term" value="C:chromatin"/>
    <property type="evidence" value="ECO:0007669"/>
    <property type="project" value="TreeGrafter"/>
</dbReference>
<feature type="domain" description="C2H2-type" evidence="9">
    <location>
        <begin position="96"/>
        <end position="118"/>
    </location>
</feature>
<dbReference type="AlphaFoldDB" id="A0A6A7C2Y1"/>
<evidence type="ECO:0000256" key="1">
    <source>
        <dbReference type="ARBA" id="ARBA00004123"/>
    </source>
</evidence>
<evidence type="ECO:0000256" key="2">
    <source>
        <dbReference type="ARBA" id="ARBA00022723"/>
    </source>
</evidence>
<dbReference type="Pfam" id="PF00096">
    <property type="entry name" value="zf-C2H2"/>
    <property type="match status" value="2"/>
</dbReference>
<dbReference type="GO" id="GO:0000978">
    <property type="term" value="F:RNA polymerase II cis-regulatory region sequence-specific DNA binding"/>
    <property type="evidence" value="ECO:0007669"/>
    <property type="project" value="InterPro"/>
</dbReference>
<dbReference type="SUPFAM" id="SSF57667">
    <property type="entry name" value="beta-beta-alpha zinc fingers"/>
    <property type="match status" value="1"/>
</dbReference>
<protein>
    <recommendedName>
        <fullName evidence="9">C2H2-type domain-containing protein</fullName>
    </recommendedName>
</protein>
<keyword evidence="2" id="KW-0479">Metal-binding</keyword>
<dbReference type="EMBL" id="MU005973">
    <property type="protein sequence ID" value="KAF2861305.1"/>
    <property type="molecule type" value="Genomic_DNA"/>
</dbReference>
<evidence type="ECO:0000256" key="8">
    <source>
        <dbReference type="SAM" id="MobiDB-lite"/>
    </source>
</evidence>
<evidence type="ECO:0000313" key="11">
    <source>
        <dbReference type="Proteomes" id="UP000799421"/>
    </source>
</evidence>
<dbReference type="Gene3D" id="3.30.160.60">
    <property type="entry name" value="Classic Zinc Finger"/>
    <property type="match status" value="1"/>
</dbReference>
<feature type="domain" description="C2H2-type" evidence="9">
    <location>
        <begin position="123"/>
        <end position="149"/>
    </location>
</feature>
<keyword evidence="5" id="KW-0862">Zinc</keyword>
<reference evidence="10" key="1">
    <citation type="journal article" date="2020" name="Stud. Mycol.">
        <title>101 Dothideomycetes genomes: a test case for predicting lifestyles and emergence of pathogens.</title>
        <authorList>
            <person name="Haridas S."/>
            <person name="Albert R."/>
            <person name="Binder M."/>
            <person name="Bloem J."/>
            <person name="Labutti K."/>
            <person name="Salamov A."/>
            <person name="Andreopoulos B."/>
            <person name="Baker S."/>
            <person name="Barry K."/>
            <person name="Bills G."/>
            <person name="Bluhm B."/>
            <person name="Cannon C."/>
            <person name="Castanera R."/>
            <person name="Culley D."/>
            <person name="Daum C."/>
            <person name="Ezra D."/>
            <person name="Gonzalez J."/>
            <person name="Henrissat B."/>
            <person name="Kuo A."/>
            <person name="Liang C."/>
            <person name="Lipzen A."/>
            <person name="Lutzoni F."/>
            <person name="Magnuson J."/>
            <person name="Mondo S."/>
            <person name="Nolan M."/>
            <person name="Ohm R."/>
            <person name="Pangilinan J."/>
            <person name="Park H.-J."/>
            <person name="Ramirez L."/>
            <person name="Alfaro M."/>
            <person name="Sun H."/>
            <person name="Tritt A."/>
            <person name="Yoshinaga Y."/>
            <person name="Zwiers L.-H."/>
            <person name="Turgeon B."/>
            <person name="Goodwin S."/>
            <person name="Spatafora J."/>
            <person name="Crous P."/>
            <person name="Grigoriev I."/>
        </authorList>
    </citation>
    <scope>NUCLEOTIDE SEQUENCE</scope>
    <source>
        <strain evidence="10">CBS 480.64</strain>
    </source>
</reference>
<feature type="region of interest" description="Disordered" evidence="8">
    <location>
        <begin position="1"/>
        <end position="23"/>
    </location>
</feature>
<gene>
    <name evidence="10" type="ORF">K470DRAFT_256976</name>
</gene>
<evidence type="ECO:0000313" key="10">
    <source>
        <dbReference type="EMBL" id="KAF2861305.1"/>
    </source>
</evidence>
<keyword evidence="3" id="KW-0677">Repeat</keyword>
<keyword evidence="4 7" id="KW-0863">Zinc-finger</keyword>
<dbReference type="PROSITE" id="PS00028">
    <property type="entry name" value="ZINC_FINGER_C2H2_1"/>
    <property type="match status" value="2"/>
</dbReference>
<dbReference type="InterPro" id="IPR051059">
    <property type="entry name" value="VerF-like"/>
</dbReference>
<evidence type="ECO:0000256" key="4">
    <source>
        <dbReference type="ARBA" id="ARBA00022771"/>
    </source>
</evidence>
<feature type="compositionally biased region" description="Polar residues" evidence="8">
    <location>
        <begin position="199"/>
        <end position="208"/>
    </location>
</feature>
<feature type="compositionally biased region" description="Basic residues" evidence="8">
    <location>
        <begin position="180"/>
        <end position="189"/>
    </location>
</feature>
<dbReference type="PANTHER" id="PTHR40626">
    <property type="entry name" value="MIP31509P"/>
    <property type="match status" value="1"/>
</dbReference>
<organism evidence="10 11">
    <name type="scientific">Piedraia hortae CBS 480.64</name>
    <dbReference type="NCBI Taxonomy" id="1314780"/>
    <lineage>
        <taxon>Eukaryota</taxon>
        <taxon>Fungi</taxon>
        <taxon>Dikarya</taxon>
        <taxon>Ascomycota</taxon>
        <taxon>Pezizomycotina</taxon>
        <taxon>Dothideomycetes</taxon>
        <taxon>Dothideomycetidae</taxon>
        <taxon>Capnodiales</taxon>
        <taxon>Piedraiaceae</taxon>
        <taxon>Piedraia</taxon>
    </lineage>
</organism>
<keyword evidence="11" id="KW-1185">Reference proteome</keyword>
<evidence type="ECO:0000256" key="6">
    <source>
        <dbReference type="ARBA" id="ARBA00023242"/>
    </source>
</evidence>
<dbReference type="OrthoDB" id="10018191at2759"/>
<comment type="subcellular location">
    <subcellularLocation>
        <location evidence="1">Nucleus</location>
    </subcellularLocation>
</comment>
<feature type="region of interest" description="Disordered" evidence="8">
    <location>
        <begin position="147"/>
        <end position="208"/>
    </location>
</feature>
<evidence type="ECO:0000256" key="5">
    <source>
        <dbReference type="ARBA" id="ARBA00022833"/>
    </source>
</evidence>
<dbReference type="Proteomes" id="UP000799421">
    <property type="component" value="Unassembled WGS sequence"/>
</dbReference>
<evidence type="ECO:0000256" key="7">
    <source>
        <dbReference type="PROSITE-ProRule" id="PRU00042"/>
    </source>
</evidence>
<dbReference type="InterPro" id="IPR036236">
    <property type="entry name" value="Znf_C2H2_sf"/>
</dbReference>
<dbReference type="SMART" id="SM00355">
    <property type="entry name" value="ZnF_C2H2"/>
    <property type="match status" value="2"/>
</dbReference>
<dbReference type="GO" id="GO:0000981">
    <property type="term" value="F:DNA-binding transcription factor activity, RNA polymerase II-specific"/>
    <property type="evidence" value="ECO:0007669"/>
    <property type="project" value="InterPro"/>
</dbReference>
<sequence>MASAVPVESQPPVRHRQNASASVIQPDCLRSRSTKGCPQPVRSVQIMLPSGCWRVLEPRRTVSDAVRRASSPGNLETVKYTRTGRVSKATKGRRVHYCDDCGKTYTRAEHLRRHQQNHKPGNYPCDAFGCGRSFNREDLLNRHTITRHSSVALESPKERSTGSSETSETDLKADATPQRPIRRVRPRHGPVKDAPAATVQHNPTSKQMSAYIPRPKATVPTQPAASMAYTSCAFGLPFDSSTAYAQYVPAPKNASLYARSRTVPDIYGNYDSWYDLGGGLPMSDWHMLQISGRSNSFAANQHYPAYGHPMLPSSAGVMPSDHLTWQGSITA</sequence>
<evidence type="ECO:0000256" key="3">
    <source>
        <dbReference type="ARBA" id="ARBA00022737"/>
    </source>
</evidence>
<accession>A0A6A7C2Y1</accession>
<dbReference type="GO" id="GO:0008270">
    <property type="term" value="F:zinc ion binding"/>
    <property type="evidence" value="ECO:0007669"/>
    <property type="project" value="UniProtKB-KW"/>
</dbReference>
<dbReference type="InterPro" id="IPR013087">
    <property type="entry name" value="Znf_C2H2_type"/>
</dbReference>
<proteinExistence type="predicted"/>
<name>A0A6A7C2Y1_9PEZI</name>
<dbReference type="PROSITE" id="PS50157">
    <property type="entry name" value="ZINC_FINGER_C2H2_2"/>
    <property type="match status" value="2"/>
</dbReference>
<evidence type="ECO:0000259" key="9">
    <source>
        <dbReference type="PROSITE" id="PS50157"/>
    </source>
</evidence>